<evidence type="ECO:0000256" key="3">
    <source>
        <dbReference type="SAM" id="MobiDB-lite"/>
    </source>
</evidence>
<dbReference type="RefSeq" id="WP_259315486.1">
    <property type="nucleotide sequence ID" value="NZ_CP087164.1"/>
</dbReference>
<evidence type="ECO:0000256" key="1">
    <source>
        <dbReference type="ARBA" id="ARBA00010759"/>
    </source>
</evidence>
<dbReference type="Proteomes" id="UP001162834">
    <property type="component" value="Chromosome"/>
</dbReference>
<comment type="function">
    <text evidence="2">Removes the formyl group from the N-terminal Met of newly synthesized proteins. Requires at least a dipeptide for an efficient rate of reaction. N-terminal L-methionine is a prerequisite for activity but the enzyme has broad specificity at other positions.</text>
</comment>
<feature type="region of interest" description="Disordered" evidence="3">
    <location>
        <begin position="1"/>
        <end position="24"/>
    </location>
</feature>
<comment type="cofactor">
    <cofactor evidence="2">
        <name>Fe(2+)</name>
        <dbReference type="ChEBI" id="CHEBI:29033"/>
    </cofactor>
    <text evidence="2">Binds 1 Fe(2+) ion.</text>
</comment>
<sequence length="197" mass="21881">MSQSDADEEVVEAPNEPPLDDAARARRAAALAQVRQFGDPVLRSKARAVEVFDDELRREVARMGALMEDSIGIGLAATQLGMLRRLLVYRVEHDSPVVALVNPVLEWSSRDEESLDEGCLSLPGVLVEVERPVHVRIRAQNEFGDELTVEASGLEARVIQHEMDHLDGVLILDRTSRDQRKAAVRALRERERDAATA</sequence>
<proteinExistence type="inferred from homology"/>
<keyword evidence="2" id="KW-0408">Iron</keyword>
<dbReference type="Gene3D" id="3.90.45.10">
    <property type="entry name" value="Peptide deformylase"/>
    <property type="match status" value="1"/>
</dbReference>
<feature type="binding site" evidence="2">
    <location>
        <position position="161"/>
    </location>
    <ligand>
        <name>Fe cation</name>
        <dbReference type="ChEBI" id="CHEBI:24875"/>
    </ligand>
</feature>
<dbReference type="EMBL" id="CP087164">
    <property type="protein sequence ID" value="UGS35803.1"/>
    <property type="molecule type" value="Genomic_DNA"/>
</dbReference>
<keyword evidence="2" id="KW-0479">Metal-binding</keyword>
<comment type="similarity">
    <text evidence="1 2">Belongs to the polypeptide deformylase family.</text>
</comment>
<protein>
    <recommendedName>
        <fullName evidence="2">Peptide deformylase</fullName>
        <shortName evidence="2">PDF</shortName>
        <ecNumber evidence="2">3.5.1.88</ecNumber>
    </recommendedName>
    <alternativeName>
        <fullName evidence="2">Polypeptide deformylase</fullName>
    </alternativeName>
</protein>
<dbReference type="CDD" id="cd00487">
    <property type="entry name" value="Pep_deformylase"/>
    <property type="match status" value="1"/>
</dbReference>
<feature type="binding site" evidence="2">
    <location>
        <position position="119"/>
    </location>
    <ligand>
        <name>Fe cation</name>
        <dbReference type="ChEBI" id="CHEBI:24875"/>
    </ligand>
</feature>
<dbReference type="NCBIfam" id="NF001159">
    <property type="entry name" value="PRK00150.1-3"/>
    <property type="match status" value="1"/>
</dbReference>
<name>A0A9E7C0V9_9ACTN</name>
<dbReference type="PANTHER" id="PTHR10458">
    <property type="entry name" value="PEPTIDE DEFORMYLASE"/>
    <property type="match status" value="1"/>
</dbReference>
<keyword evidence="2 4" id="KW-0378">Hydrolase</keyword>
<dbReference type="InterPro" id="IPR023635">
    <property type="entry name" value="Peptide_deformylase"/>
</dbReference>
<dbReference type="GO" id="GO:0006412">
    <property type="term" value="P:translation"/>
    <property type="evidence" value="ECO:0007669"/>
    <property type="project" value="UniProtKB-UniRule"/>
</dbReference>
<evidence type="ECO:0000256" key="2">
    <source>
        <dbReference type="HAMAP-Rule" id="MF_00163"/>
    </source>
</evidence>
<dbReference type="PRINTS" id="PR01576">
    <property type="entry name" value="PDEFORMYLASE"/>
</dbReference>
<keyword evidence="5" id="KW-1185">Reference proteome</keyword>
<feature type="active site" evidence="2">
    <location>
        <position position="162"/>
    </location>
</feature>
<keyword evidence="2" id="KW-0648">Protein biosynthesis</keyword>
<evidence type="ECO:0000313" key="4">
    <source>
        <dbReference type="EMBL" id="UGS35803.1"/>
    </source>
</evidence>
<dbReference type="HAMAP" id="MF_00163">
    <property type="entry name" value="Pep_deformylase"/>
    <property type="match status" value="1"/>
</dbReference>
<dbReference type="GO" id="GO:0042586">
    <property type="term" value="F:peptide deformylase activity"/>
    <property type="evidence" value="ECO:0007669"/>
    <property type="project" value="UniProtKB-UniRule"/>
</dbReference>
<dbReference type="Pfam" id="PF01327">
    <property type="entry name" value="Pep_deformylase"/>
    <property type="match status" value="1"/>
</dbReference>
<reference evidence="4" key="1">
    <citation type="journal article" date="2022" name="Int. J. Syst. Evol. Microbiol.">
        <title>Pseudomonas aegrilactucae sp. nov. and Pseudomonas morbosilactucae sp. nov., pathogens causing bacterial rot of lettuce in Japan.</title>
        <authorList>
            <person name="Sawada H."/>
            <person name="Fujikawa T."/>
            <person name="Satou M."/>
        </authorList>
    </citation>
    <scope>NUCLEOTIDE SEQUENCE</scope>
    <source>
        <strain evidence="4">0166_1</strain>
    </source>
</reference>
<dbReference type="AlphaFoldDB" id="A0A9E7C0V9"/>
<feature type="compositionally biased region" description="Acidic residues" evidence="3">
    <location>
        <begin position="1"/>
        <end position="11"/>
    </location>
</feature>
<feature type="binding site" evidence="2">
    <location>
        <position position="165"/>
    </location>
    <ligand>
        <name>Fe cation</name>
        <dbReference type="ChEBI" id="CHEBI:24875"/>
    </ligand>
</feature>
<accession>A0A9E7C0V9</accession>
<dbReference type="KEGG" id="sbae:DSM104329_02199"/>
<evidence type="ECO:0000313" key="5">
    <source>
        <dbReference type="Proteomes" id="UP001162834"/>
    </source>
</evidence>
<comment type="catalytic activity">
    <reaction evidence="2">
        <text>N-terminal N-formyl-L-methionyl-[peptide] + H2O = N-terminal L-methionyl-[peptide] + formate</text>
        <dbReference type="Rhea" id="RHEA:24420"/>
        <dbReference type="Rhea" id="RHEA-COMP:10639"/>
        <dbReference type="Rhea" id="RHEA-COMP:10640"/>
        <dbReference type="ChEBI" id="CHEBI:15377"/>
        <dbReference type="ChEBI" id="CHEBI:15740"/>
        <dbReference type="ChEBI" id="CHEBI:49298"/>
        <dbReference type="ChEBI" id="CHEBI:64731"/>
        <dbReference type="EC" id="3.5.1.88"/>
    </reaction>
</comment>
<dbReference type="InterPro" id="IPR036821">
    <property type="entry name" value="Peptide_deformylase_sf"/>
</dbReference>
<gene>
    <name evidence="2 4" type="primary">def</name>
    <name evidence="4" type="ORF">DSM104329_02199</name>
</gene>
<dbReference type="EC" id="3.5.1.88" evidence="2"/>
<dbReference type="PANTHER" id="PTHR10458:SF22">
    <property type="entry name" value="PEPTIDE DEFORMYLASE"/>
    <property type="match status" value="1"/>
</dbReference>
<dbReference type="PIRSF" id="PIRSF004749">
    <property type="entry name" value="Pep_def"/>
    <property type="match status" value="1"/>
</dbReference>
<dbReference type="SUPFAM" id="SSF56420">
    <property type="entry name" value="Peptide deformylase"/>
    <property type="match status" value="1"/>
</dbReference>
<organism evidence="4 5">
    <name type="scientific">Capillimicrobium parvum</name>
    <dbReference type="NCBI Taxonomy" id="2884022"/>
    <lineage>
        <taxon>Bacteria</taxon>
        <taxon>Bacillati</taxon>
        <taxon>Actinomycetota</taxon>
        <taxon>Thermoleophilia</taxon>
        <taxon>Solirubrobacterales</taxon>
        <taxon>Capillimicrobiaceae</taxon>
        <taxon>Capillimicrobium</taxon>
    </lineage>
</organism>
<dbReference type="GO" id="GO:0046872">
    <property type="term" value="F:metal ion binding"/>
    <property type="evidence" value="ECO:0007669"/>
    <property type="project" value="UniProtKB-KW"/>
</dbReference>
<dbReference type="NCBIfam" id="TIGR00079">
    <property type="entry name" value="pept_deformyl"/>
    <property type="match status" value="1"/>
</dbReference>